<keyword evidence="1" id="KW-0645">Protease</keyword>
<feature type="domain" description="Peptidase M4 C-terminal" evidence="6">
    <location>
        <begin position="1"/>
        <end position="134"/>
    </location>
</feature>
<dbReference type="InterPro" id="IPR050728">
    <property type="entry name" value="Zinc_Metalloprotease_M4"/>
</dbReference>
<dbReference type="InterPro" id="IPR027268">
    <property type="entry name" value="Peptidase_M4/M1_CTD_sf"/>
</dbReference>
<accession>X0XW60</accession>
<evidence type="ECO:0000313" key="7">
    <source>
        <dbReference type="EMBL" id="GAG47610.1"/>
    </source>
</evidence>
<feature type="non-terminal residue" evidence="7">
    <location>
        <position position="1"/>
    </location>
</feature>
<protein>
    <recommendedName>
        <fullName evidence="6">Peptidase M4 C-terminal domain-containing protein</fullName>
    </recommendedName>
</protein>
<evidence type="ECO:0000256" key="1">
    <source>
        <dbReference type="ARBA" id="ARBA00022670"/>
    </source>
</evidence>
<dbReference type="EMBL" id="BARS01056988">
    <property type="protein sequence ID" value="GAG47610.1"/>
    <property type="molecule type" value="Genomic_DNA"/>
</dbReference>
<evidence type="ECO:0000256" key="4">
    <source>
        <dbReference type="ARBA" id="ARBA00023049"/>
    </source>
</evidence>
<keyword evidence="3" id="KW-0862">Zinc</keyword>
<dbReference type="AlphaFoldDB" id="X0XW60"/>
<gene>
    <name evidence="7" type="ORF">S01H1_83733</name>
</gene>
<feature type="region of interest" description="Disordered" evidence="5">
    <location>
        <begin position="137"/>
        <end position="156"/>
    </location>
</feature>
<comment type="caution">
    <text evidence="7">The sequence shown here is derived from an EMBL/GenBank/DDBJ whole genome shotgun (WGS) entry which is preliminary data.</text>
</comment>
<dbReference type="InterPro" id="IPR001570">
    <property type="entry name" value="Peptidase_M4_C_domain"/>
</dbReference>
<evidence type="ECO:0000259" key="6">
    <source>
        <dbReference type="Pfam" id="PF02868"/>
    </source>
</evidence>
<reference evidence="7" key="1">
    <citation type="journal article" date="2014" name="Front. Microbiol.">
        <title>High frequency of phylogenetically diverse reductive dehalogenase-homologous genes in deep subseafloor sedimentary metagenomes.</title>
        <authorList>
            <person name="Kawai M."/>
            <person name="Futagami T."/>
            <person name="Toyoda A."/>
            <person name="Takaki Y."/>
            <person name="Nishi S."/>
            <person name="Hori S."/>
            <person name="Arai W."/>
            <person name="Tsubouchi T."/>
            <person name="Morono Y."/>
            <person name="Uchiyama I."/>
            <person name="Ito T."/>
            <person name="Fujiyama A."/>
            <person name="Inagaki F."/>
            <person name="Takami H."/>
        </authorList>
    </citation>
    <scope>NUCLEOTIDE SEQUENCE</scope>
    <source>
        <strain evidence="7">Expedition CK06-06</strain>
    </source>
</reference>
<dbReference type="Gene3D" id="1.10.390.10">
    <property type="entry name" value="Neutral Protease Domain 2"/>
    <property type="match status" value="1"/>
</dbReference>
<dbReference type="SUPFAM" id="SSF55486">
    <property type="entry name" value="Metalloproteases ('zincins'), catalytic domain"/>
    <property type="match status" value="1"/>
</dbReference>
<keyword evidence="4" id="KW-0482">Metalloprotease</keyword>
<dbReference type="PANTHER" id="PTHR33794:SF1">
    <property type="entry name" value="BACILLOLYSIN"/>
    <property type="match status" value="1"/>
</dbReference>
<evidence type="ECO:0000256" key="2">
    <source>
        <dbReference type="ARBA" id="ARBA00022801"/>
    </source>
</evidence>
<organism evidence="7">
    <name type="scientific">marine sediment metagenome</name>
    <dbReference type="NCBI Taxonomy" id="412755"/>
    <lineage>
        <taxon>unclassified sequences</taxon>
        <taxon>metagenomes</taxon>
        <taxon>ecological metagenomes</taxon>
    </lineage>
</organism>
<dbReference type="GO" id="GO:0006508">
    <property type="term" value="P:proteolysis"/>
    <property type="evidence" value="ECO:0007669"/>
    <property type="project" value="UniProtKB-KW"/>
</dbReference>
<sequence length="156" mass="16713">DWTVGEEVVLVSPGYLRNLADPALGLDSLPTRMSEYRNLPNTEQGDYGGVHINMSIPSRACYLIAEGLTAEGLGTSIGREKTEEIFFRALTTYLQASSSFLDARVATLQAAEDLYGEGSTEVSAVEAAWDAVEVTEADVGVPDDQTPTPTEPVSRA</sequence>
<keyword evidence="2" id="KW-0378">Hydrolase</keyword>
<evidence type="ECO:0000256" key="3">
    <source>
        <dbReference type="ARBA" id="ARBA00022833"/>
    </source>
</evidence>
<evidence type="ECO:0000256" key="5">
    <source>
        <dbReference type="SAM" id="MobiDB-lite"/>
    </source>
</evidence>
<name>X0XW60_9ZZZZ</name>
<dbReference type="Pfam" id="PF02868">
    <property type="entry name" value="Peptidase_M4_C"/>
    <property type="match status" value="1"/>
</dbReference>
<proteinExistence type="predicted"/>
<dbReference type="GO" id="GO:0004222">
    <property type="term" value="F:metalloendopeptidase activity"/>
    <property type="evidence" value="ECO:0007669"/>
    <property type="project" value="InterPro"/>
</dbReference>
<feature type="non-terminal residue" evidence="7">
    <location>
        <position position="156"/>
    </location>
</feature>
<dbReference type="PANTHER" id="PTHR33794">
    <property type="entry name" value="BACILLOLYSIN"/>
    <property type="match status" value="1"/>
</dbReference>